<feature type="transmembrane region" description="Helical" evidence="2">
    <location>
        <begin position="146"/>
        <end position="166"/>
    </location>
</feature>
<dbReference type="AlphaFoldDB" id="A0A8J3SHF0"/>
<accession>A0A8J3SHF0</accession>
<keyword evidence="4" id="KW-1185">Reference proteome</keyword>
<feature type="transmembrane region" description="Helical" evidence="2">
    <location>
        <begin position="108"/>
        <end position="126"/>
    </location>
</feature>
<reference evidence="3 4" key="1">
    <citation type="submission" date="2021-01" db="EMBL/GenBank/DDBJ databases">
        <title>Whole genome shotgun sequence of Planobispora siamensis NBRC 107568.</title>
        <authorList>
            <person name="Komaki H."/>
            <person name="Tamura T."/>
        </authorList>
    </citation>
    <scope>NUCLEOTIDE SEQUENCE [LARGE SCALE GENOMIC DNA]</scope>
    <source>
        <strain evidence="3 4">NBRC 107568</strain>
    </source>
</reference>
<organism evidence="3 4">
    <name type="scientific">Planobispora siamensis</name>
    <dbReference type="NCBI Taxonomy" id="936338"/>
    <lineage>
        <taxon>Bacteria</taxon>
        <taxon>Bacillati</taxon>
        <taxon>Actinomycetota</taxon>
        <taxon>Actinomycetes</taxon>
        <taxon>Streptosporangiales</taxon>
        <taxon>Streptosporangiaceae</taxon>
        <taxon>Planobispora</taxon>
    </lineage>
</organism>
<sequence length="350" mass="36611">MRASSTGRNIPAPSPPADGPVPSRGPAIAVAAVWGSLVTAVMVAVPLALRDRLPDPMATHWSGGSVPDDSKSFTVNLVVDLTLWGVVWIVLLAAALHGAGLRTRIIRINWWAFLFGWAVFALGVQGSTLYANLDAATWREAELPPWMIFAVLLAGFAVGALAGYLGRGAPDPATGRPAGPPPALRLRPGRHTVWVSRVSNRWLTSLAVAALVAALVVAGLIMVGVADTPAAWSFLAAAVPIALLGVATATVRVTVDPRGLRVGLGPWGWPARRTRVESIESAWAERRTPGEVGGWGIRGIPGTGRVTLMLRAGDHLVVRRTGGGEFAVSADDAERGAALLNAYIAEASRS</sequence>
<feature type="region of interest" description="Disordered" evidence="1">
    <location>
        <begin position="1"/>
        <end position="21"/>
    </location>
</feature>
<name>A0A8J3SHF0_9ACTN</name>
<keyword evidence="2" id="KW-0812">Transmembrane</keyword>
<feature type="transmembrane region" description="Helical" evidence="2">
    <location>
        <begin position="73"/>
        <end position="96"/>
    </location>
</feature>
<evidence type="ECO:0000256" key="2">
    <source>
        <dbReference type="SAM" id="Phobius"/>
    </source>
</evidence>
<keyword evidence="2" id="KW-1133">Transmembrane helix</keyword>
<feature type="transmembrane region" description="Helical" evidence="2">
    <location>
        <begin position="202"/>
        <end position="225"/>
    </location>
</feature>
<evidence type="ECO:0008006" key="5">
    <source>
        <dbReference type="Google" id="ProtNLM"/>
    </source>
</evidence>
<keyword evidence="2" id="KW-0472">Membrane</keyword>
<evidence type="ECO:0000313" key="3">
    <source>
        <dbReference type="EMBL" id="GIH94586.1"/>
    </source>
</evidence>
<comment type="caution">
    <text evidence="3">The sequence shown here is derived from an EMBL/GenBank/DDBJ whole genome shotgun (WGS) entry which is preliminary data.</text>
</comment>
<feature type="transmembrane region" description="Helical" evidence="2">
    <location>
        <begin position="231"/>
        <end position="251"/>
    </location>
</feature>
<feature type="transmembrane region" description="Helical" evidence="2">
    <location>
        <begin position="27"/>
        <end position="49"/>
    </location>
</feature>
<evidence type="ECO:0000256" key="1">
    <source>
        <dbReference type="SAM" id="MobiDB-lite"/>
    </source>
</evidence>
<evidence type="ECO:0000313" key="4">
    <source>
        <dbReference type="Proteomes" id="UP000619788"/>
    </source>
</evidence>
<dbReference type="EMBL" id="BOOJ01000043">
    <property type="protein sequence ID" value="GIH94586.1"/>
    <property type="molecule type" value="Genomic_DNA"/>
</dbReference>
<protein>
    <recommendedName>
        <fullName evidence="5">DUF1648 domain-containing protein</fullName>
    </recommendedName>
</protein>
<dbReference type="Proteomes" id="UP000619788">
    <property type="component" value="Unassembled WGS sequence"/>
</dbReference>
<gene>
    <name evidence="3" type="ORF">Psi01_52160</name>
</gene>
<proteinExistence type="predicted"/>
<dbReference type="RefSeq" id="WP_204066712.1">
    <property type="nucleotide sequence ID" value="NZ_BOOJ01000043.1"/>
</dbReference>